<evidence type="ECO:0000313" key="3">
    <source>
        <dbReference type="Proteomes" id="UP001231924"/>
    </source>
</evidence>
<keyword evidence="3" id="KW-1185">Reference proteome</keyword>
<evidence type="ECO:0000313" key="2">
    <source>
        <dbReference type="EMBL" id="MDL5157807.1"/>
    </source>
</evidence>
<comment type="caution">
    <text evidence="2">The sequence shown here is derived from an EMBL/GenBank/DDBJ whole genome shotgun (WGS) entry which is preliminary data.</text>
</comment>
<feature type="transmembrane region" description="Helical" evidence="1">
    <location>
        <begin position="35"/>
        <end position="65"/>
    </location>
</feature>
<dbReference type="EMBL" id="JASVWF010000003">
    <property type="protein sequence ID" value="MDL5157807.1"/>
    <property type="molecule type" value="Genomic_DNA"/>
</dbReference>
<accession>A0ABT7MAW6</accession>
<keyword evidence="1" id="KW-0472">Membrane</keyword>
<dbReference type="Proteomes" id="UP001231924">
    <property type="component" value="Unassembled WGS sequence"/>
</dbReference>
<reference evidence="2 3" key="1">
    <citation type="submission" date="2023-06" db="EMBL/GenBank/DDBJ databases">
        <title>Actinomycetospora Odt1-22.</title>
        <authorList>
            <person name="Supong K."/>
        </authorList>
    </citation>
    <scope>NUCLEOTIDE SEQUENCE [LARGE SCALE GENOMIC DNA]</scope>
    <source>
        <strain evidence="2 3">Odt1-22</strain>
    </source>
</reference>
<keyword evidence="1" id="KW-0812">Transmembrane</keyword>
<proteinExistence type="predicted"/>
<protein>
    <submittedName>
        <fullName evidence="2">Uncharacterized protein</fullName>
    </submittedName>
</protein>
<gene>
    <name evidence="2" type="ORF">QRT03_17705</name>
</gene>
<sequence length="168" mass="18874">MNLEPEDLLGAIDHAIRPVRRPNPLVLLWRWRYEVLLVAALIALAPWFAGLTPFVVVGLVALATLPLGIPQVRHLVWLRVRAVVLQHRLRTAFRTARIHTNNGRIPVILWTSPRTLADRVHLFLPGGLTADLLIREAERIAVATGGAYSEVLPTGYRFVVRLIIVRSQ</sequence>
<evidence type="ECO:0000256" key="1">
    <source>
        <dbReference type="SAM" id="Phobius"/>
    </source>
</evidence>
<name>A0ABT7MAW6_9PSEU</name>
<dbReference type="RefSeq" id="WP_286054253.1">
    <property type="nucleotide sequence ID" value="NZ_JASVWF010000003.1"/>
</dbReference>
<organism evidence="2 3">
    <name type="scientific">Actinomycetospora termitidis</name>
    <dbReference type="NCBI Taxonomy" id="3053470"/>
    <lineage>
        <taxon>Bacteria</taxon>
        <taxon>Bacillati</taxon>
        <taxon>Actinomycetota</taxon>
        <taxon>Actinomycetes</taxon>
        <taxon>Pseudonocardiales</taxon>
        <taxon>Pseudonocardiaceae</taxon>
        <taxon>Actinomycetospora</taxon>
    </lineage>
</organism>
<keyword evidence="1" id="KW-1133">Transmembrane helix</keyword>